<dbReference type="AlphaFoldDB" id="A0A914AFS2"/>
<proteinExistence type="predicted"/>
<sequence length="657" mass="75019">MCPKRSISIPRLELTAAVLSVQLSKMVQEELRLPITDIVFWNDSTSVLQYIRNESRRLRTFVANRVARIQDATDESQWRYVNTASNPADEGSRGLSAERMIKDGRWLKGPQFLMMNEDHWPIPPVVMQGTVPNPDILPLNDALERDPELKRVVTQTALVREKPKVNEFLTKYLSWNRLKRGVAWLLRFVQYLHTHCKGLADDSSLKQGGLSVERDRCTSLEEAGDGHLRKEVQGATVLSSQTESCFDGCILRVGGRLRNAPIDQEMKHPIILPSNHKVTELVIIHHHLLVGHSGVGMTWSSLREKFWVVRGGATVRRVIGNCFECKKRNAPLRQQFMGDLPAARVTPDNPPFTSVGVDYFGPVYVKQGRSHIKRYGCIFTCLSMRVVHLEVAHSLDTDAFINALRRFIARRGKPQIIMSDNGTNFVGGERELRESLDDLNQRRVSDFLLQQGIRWQFNPPTASHMGGVWERIIRSVSKILRYLLKEQVVSDEVLLTLMAEVGAILNARPLTPLSFDPGDVEPLTPNHLLLLRANPSLPPGLFQKEDAYSRRRWRQAQFLADQFWSVGFESTYLYCNFDRSGRSEYRIFKLEIWSWWRMTGCLSVIGLWEESAKPTQTMKATSDRWRSRPGLATSDDHSPSCVSSRVPRTKLLLLFRL</sequence>
<accession>A0A914AFS2</accession>
<reference evidence="3" key="1">
    <citation type="submission" date="2022-11" db="UniProtKB">
        <authorList>
            <consortium name="EnsemblMetazoa"/>
        </authorList>
    </citation>
    <scope>IDENTIFICATION</scope>
</reference>
<organism evidence="3 4">
    <name type="scientific">Patiria miniata</name>
    <name type="common">Bat star</name>
    <name type="synonym">Asterina miniata</name>
    <dbReference type="NCBI Taxonomy" id="46514"/>
    <lineage>
        <taxon>Eukaryota</taxon>
        <taxon>Metazoa</taxon>
        <taxon>Echinodermata</taxon>
        <taxon>Eleutherozoa</taxon>
        <taxon>Asterozoa</taxon>
        <taxon>Asteroidea</taxon>
        <taxon>Valvatacea</taxon>
        <taxon>Valvatida</taxon>
        <taxon>Asterinidae</taxon>
        <taxon>Patiria</taxon>
    </lineage>
</organism>
<dbReference type="GO" id="GO:0015074">
    <property type="term" value="P:DNA integration"/>
    <property type="evidence" value="ECO:0007669"/>
    <property type="project" value="InterPro"/>
</dbReference>
<dbReference type="InterPro" id="IPR001584">
    <property type="entry name" value="Integrase_cat-core"/>
</dbReference>
<dbReference type="InterPro" id="IPR041588">
    <property type="entry name" value="Integrase_H2C2"/>
</dbReference>
<evidence type="ECO:0000313" key="3">
    <source>
        <dbReference type="EnsemblMetazoa" id="XP_038062578.1"/>
    </source>
</evidence>
<dbReference type="InterPro" id="IPR008042">
    <property type="entry name" value="Retrotrans_Pao"/>
</dbReference>
<dbReference type="Pfam" id="PF17921">
    <property type="entry name" value="Integrase_H2C2"/>
    <property type="match status" value="1"/>
</dbReference>
<dbReference type="Gene3D" id="3.30.420.10">
    <property type="entry name" value="Ribonuclease H-like superfamily/Ribonuclease H"/>
    <property type="match status" value="1"/>
</dbReference>
<dbReference type="Proteomes" id="UP000887568">
    <property type="component" value="Unplaced"/>
</dbReference>
<dbReference type="GO" id="GO:0003676">
    <property type="term" value="F:nucleic acid binding"/>
    <property type="evidence" value="ECO:0007669"/>
    <property type="project" value="InterPro"/>
</dbReference>
<evidence type="ECO:0000256" key="1">
    <source>
        <dbReference type="SAM" id="MobiDB-lite"/>
    </source>
</evidence>
<keyword evidence="4" id="KW-1185">Reference proteome</keyword>
<dbReference type="OrthoDB" id="10061848at2759"/>
<dbReference type="PANTHER" id="PTHR47331:SF1">
    <property type="entry name" value="GAG-LIKE PROTEIN"/>
    <property type="match status" value="1"/>
</dbReference>
<feature type="domain" description="Integrase catalytic" evidence="2">
    <location>
        <begin position="346"/>
        <end position="533"/>
    </location>
</feature>
<dbReference type="InterPro" id="IPR012337">
    <property type="entry name" value="RNaseH-like_sf"/>
</dbReference>
<dbReference type="PANTHER" id="PTHR47331">
    <property type="entry name" value="PHD-TYPE DOMAIN-CONTAINING PROTEIN"/>
    <property type="match status" value="1"/>
</dbReference>
<protein>
    <recommendedName>
        <fullName evidence="2">Integrase catalytic domain-containing protein</fullName>
    </recommendedName>
</protein>
<name>A0A914AFS2_PATMI</name>
<dbReference type="SUPFAM" id="SSF53098">
    <property type="entry name" value="Ribonuclease H-like"/>
    <property type="match status" value="1"/>
</dbReference>
<dbReference type="InterPro" id="IPR036397">
    <property type="entry name" value="RNaseH_sf"/>
</dbReference>
<dbReference type="Pfam" id="PF05380">
    <property type="entry name" value="Peptidase_A17"/>
    <property type="match status" value="1"/>
</dbReference>
<dbReference type="EnsemblMetazoa" id="XM_038206650.1">
    <property type="protein sequence ID" value="XP_038062578.1"/>
    <property type="gene ID" value="LOC119733069"/>
</dbReference>
<dbReference type="RefSeq" id="XP_038062578.1">
    <property type="nucleotide sequence ID" value="XM_038206650.1"/>
</dbReference>
<feature type="region of interest" description="Disordered" evidence="1">
    <location>
        <begin position="618"/>
        <end position="643"/>
    </location>
</feature>
<dbReference type="GeneID" id="119733069"/>
<evidence type="ECO:0000313" key="4">
    <source>
        <dbReference type="Proteomes" id="UP000887568"/>
    </source>
</evidence>
<dbReference type="OMA" id="KSEWCCE"/>
<dbReference type="PROSITE" id="PS50994">
    <property type="entry name" value="INTEGRASE"/>
    <property type="match status" value="1"/>
</dbReference>
<evidence type="ECO:0000259" key="2">
    <source>
        <dbReference type="PROSITE" id="PS50994"/>
    </source>
</evidence>